<accession>A0A974HJY4</accession>
<evidence type="ECO:0000313" key="1">
    <source>
        <dbReference type="EMBL" id="OCT80598.1"/>
    </source>
</evidence>
<dbReference type="Proteomes" id="UP000694892">
    <property type="component" value="Chromosome 5L"/>
</dbReference>
<reference evidence="2" key="1">
    <citation type="journal article" date="2016" name="Nature">
        <title>Genome evolution in the allotetraploid frog Xenopus laevis.</title>
        <authorList>
            <person name="Session A.M."/>
            <person name="Uno Y."/>
            <person name="Kwon T."/>
            <person name="Chapman J.A."/>
            <person name="Toyoda A."/>
            <person name="Takahashi S."/>
            <person name="Fukui A."/>
            <person name="Hikosaka A."/>
            <person name="Suzuki A."/>
            <person name="Kondo M."/>
            <person name="van Heeringen S.J."/>
            <person name="Quigley I."/>
            <person name="Heinz S."/>
            <person name="Ogino H."/>
            <person name="Ochi H."/>
            <person name="Hellsten U."/>
            <person name="Lyons J.B."/>
            <person name="Simakov O."/>
            <person name="Putnam N."/>
            <person name="Stites J."/>
            <person name="Kuroki Y."/>
            <person name="Tanaka T."/>
            <person name="Michiue T."/>
            <person name="Watanabe M."/>
            <person name="Bogdanovic O."/>
            <person name="Lister R."/>
            <person name="Georgiou G."/>
            <person name="Paranjpe S.S."/>
            <person name="van Kruijsbergen I."/>
            <person name="Shu S."/>
            <person name="Carlson J."/>
            <person name="Kinoshita T."/>
            <person name="Ohta Y."/>
            <person name="Mawaribuchi S."/>
            <person name="Jenkins J."/>
            <person name="Grimwood J."/>
            <person name="Schmutz J."/>
            <person name="Mitros T."/>
            <person name="Mozaffari S.V."/>
            <person name="Suzuki Y."/>
            <person name="Haramoto Y."/>
            <person name="Yamamoto T.S."/>
            <person name="Takagi C."/>
            <person name="Heald R."/>
            <person name="Miller K."/>
            <person name="Haudenschild C."/>
            <person name="Kitzman J."/>
            <person name="Nakayama T."/>
            <person name="Izutsu Y."/>
            <person name="Robert J."/>
            <person name="Fortriede J."/>
            <person name="Burns K."/>
            <person name="Lotay V."/>
            <person name="Karimi K."/>
            <person name="Yasuoka Y."/>
            <person name="Dichmann D.S."/>
            <person name="Flajnik M.F."/>
            <person name="Houston D.W."/>
            <person name="Shendure J."/>
            <person name="DuPasquier L."/>
            <person name="Vize P.D."/>
            <person name="Zorn A.M."/>
            <person name="Ito M."/>
            <person name="Marcotte E.M."/>
            <person name="Wallingford J.B."/>
            <person name="Ito Y."/>
            <person name="Asashima M."/>
            <person name="Ueno N."/>
            <person name="Matsuda Y."/>
            <person name="Veenstra G.J."/>
            <person name="Fujiyama A."/>
            <person name="Harland R.M."/>
            <person name="Taira M."/>
            <person name="Rokhsar D.S."/>
        </authorList>
    </citation>
    <scope>NUCLEOTIDE SEQUENCE [LARGE SCALE GENOMIC DNA]</scope>
    <source>
        <strain evidence="2">J</strain>
    </source>
</reference>
<organism evidence="1 2">
    <name type="scientific">Xenopus laevis</name>
    <name type="common">African clawed frog</name>
    <dbReference type="NCBI Taxonomy" id="8355"/>
    <lineage>
        <taxon>Eukaryota</taxon>
        <taxon>Metazoa</taxon>
        <taxon>Chordata</taxon>
        <taxon>Craniata</taxon>
        <taxon>Vertebrata</taxon>
        <taxon>Euteleostomi</taxon>
        <taxon>Amphibia</taxon>
        <taxon>Batrachia</taxon>
        <taxon>Anura</taxon>
        <taxon>Pipoidea</taxon>
        <taxon>Pipidae</taxon>
        <taxon>Xenopodinae</taxon>
        <taxon>Xenopus</taxon>
        <taxon>Xenopus</taxon>
    </lineage>
</organism>
<protein>
    <submittedName>
        <fullName evidence="1">Uncharacterized protein</fullName>
    </submittedName>
</protein>
<dbReference type="AlphaFoldDB" id="A0A974HJY4"/>
<name>A0A974HJY4_XENLA</name>
<sequence>MIISLMIVMGSRVVNDFLLSWLPIGLKLPEIILQQNMLVLCKYNFNNNQIVLCRHLPCQSTTQMSPVIRVSSSLKLTKLMKFSAQWRPIRVEARMQLGSF</sequence>
<proteinExistence type="predicted"/>
<gene>
    <name evidence="1" type="ORF">XELAEV_18027413mg</name>
</gene>
<dbReference type="EMBL" id="CM004474">
    <property type="protein sequence ID" value="OCT80598.1"/>
    <property type="molecule type" value="Genomic_DNA"/>
</dbReference>
<evidence type="ECO:0000313" key="2">
    <source>
        <dbReference type="Proteomes" id="UP000694892"/>
    </source>
</evidence>